<protein>
    <submittedName>
        <fullName evidence="1">Uncharacterized protein</fullName>
    </submittedName>
</protein>
<dbReference type="EMBL" id="CM023483">
    <property type="protein sequence ID" value="KAH6937321.1"/>
    <property type="molecule type" value="Genomic_DNA"/>
</dbReference>
<dbReference type="Proteomes" id="UP000821845">
    <property type="component" value="Chromosome 3"/>
</dbReference>
<gene>
    <name evidence="1" type="ORF">HPB50_026733</name>
</gene>
<reference evidence="1" key="1">
    <citation type="submission" date="2020-05" db="EMBL/GenBank/DDBJ databases">
        <title>Large-scale comparative analyses of tick genomes elucidate their genetic diversity and vector capacities.</title>
        <authorList>
            <person name="Jia N."/>
            <person name="Wang J."/>
            <person name="Shi W."/>
            <person name="Du L."/>
            <person name="Sun Y."/>
            <person name="Zhan W."/>
            <person name="Jiang J."/>
            <person name="Wang Q."/>
            <person name="Zhang B."/>
            <person name="Ji P."/>
            <person name="Sakyi L.B."/>
            <person name="Cui X."/>
            <person name="Yuan T."/>
            <person name="Jiang B."/>
            <person name="Yang W."/>
            <person name="Lam T.T.-Y."/>
            <person name="Chang Q."/>
            <person name="Ding S."/>
            <person name="Wang X."/>
            <person name="Zhu J."/>
            <person name="Ruan X."/>
            <person name="Zhao L."/>
            <person name="Wei J."/>
            <person name="Que T."/>
            <person name="Du C."/>
            <person name="Cheng J."/>
            <person name="Dai P."/>
            <person name="Han X."/>
            <person name="Huang E."/>
            <person name="Gao Y."/>
            <person name="Liu J."/>
            <person name="Shao H."/>
            <person name="Ye R."/>
            <person name="Li L."/>
            <person name="Wei W."/>
            <person name="Wang X."/>
            <person name="Wang C."/>
            <person name="Yang T."/>
            <person name="Huo Q."/>
            <person name="Li W."/>
            <person name="Guo W."/>
            <person name="Chen H."/>
            <person name="Zhou L."/>
            <person name="Ni X."/>
            <person name="Tian J."/>
            <person name="Zhou Y."/>
            <person name="Sheng Y."/>
            <person name="Liu T."/>
            <person name="Pan Y."/>
            <person name="Xia L."/>
            <person name="Li J."/>
            <person name="Zhao F."/>
            <person name="Cao W."/>
        </authorList>
    </citation>
    <scope>NUCLEOTIDE SEQUENCE</scope>
    <source>
        <strain evidence="1">Hyas-2018</strain>
    </source>
</reference>
<name>A0ACB7SQS4_HYAAI</name>
<accession>A0ACB7SQS4</accession>
<proteinExistence type="predicted"/>
<organism evidence="1 2">
    <name type="scientific">Hyalomma asiaticum</name>
    <name type="common">Tick</name>
    <dbReference type="NCBI Taxonomy" id="266040"/>
    <lineage>
        <taxon>Eukaryota</taxon>
        <taxon>Metazoa</taxon>
        <taxon>Ecdysozoa</taxon>
        <taxon>Arthropoda</taxon>
        <taxon>Chelicerata</taxon>
        <taxon>Arachnida</taxon>
        <taxon>Acari</taxon>
        <taxon>Parasitiformes</taxon>
        <taxon>Ixodida</taxon>
        <taxon>Ixodoidea</taxon>
        <taxon>Ixodidae</taxon>
        <taxon>Hyalomminae</taxon>
        <taxon>Hyalomma</taxon>
    </lineage>
</organism>
<comment type="caution">
    <text evidence="1">The sequence shown here is derived from an EMBL/GenBank/DDBJ whole genome shotgun (WGS) entry which is preliminary data.</text>
</comment>
<sequence>MDSPSYQPGLSCNWRIDPHTHWELRAREKLQANAEAIVDAWLRNHAPPQSAFRLPPSVTFHIETTARNAPGMAVSSVPSGTALPESAGASSAHFVEPPAQDQAASDDAVTPGAAGPDAADPVSHASRDFLYFPAAEAFPHSGFPPSPAHVAALLTACAETPLPDSDDETAGDETTALTRKRARESYGSDAGAPRKQPLRAVSSPNSSSCEESVLDSGADSGETDIAPCALGAPAGPPPAPDSPNFSQENTVGELEGLRLSSAAEGSPAIQVPSSVAGTASQRDHEKSDLDLEAPHYPEGPFHETENAPPHPPASAGPTTMAEDGDTGTVDCGAPVSAGTGGSRPPATAFQGTPLPLGLPLQRGSRNAGRTPRLRVDRGPACSPVHHHPPGLTQGALHRHP</sequence>
<evidence type="ECO:0000313" key="1">
    <source>
        <dbReference type="EMBL" id="KAH6937321.1"/>
    </source>
</evidence>
<keyword evidence="2" id="KW-1185">Reference proteome</keyword>
<evidence type="ECO:0000313" key="2">
    <source>
        <dbReference type="Proteomes" id="UP000821845"/>
    </source>
</evidence>